<sequence>MPFPVSDEIRRARHDDPEDEQEDYWEEVRKSAEDVWEDLTTLPTVVTIMGAPFTLDSTGLPSWMSLSTDDLPDALKSRLQSTTSAQPTAVSSTLIPISKTSVTVTPATELGNPGAHVGSSATHGAPSSTSAPGQAGSSASAASTSSCSEGHGQTYGQAAPSPGPTGFDSNGGVTVSSGSTSAEQDHDSGPPLGLILAGVIIPVLVISLLAFTAFVVMRRRRQKRDAERAMAADEMKFRHSDDSQQPPFVQQPPVQEPPAIREPSPQDSPRAVTPVPAPPPVIVSAMNPANNSSYFTGIDTSEALSVRTNSVRSGQRPAGFMLDGEFHEEPPPPYRPRSVPPISRGSSMRTNYRADYASSQPLHDHTRVVNPFADPSDDDNVSIMSGPPMNPFAREADDHLSVVSDMSYQHEPATVHQSV</sequence>
<dbReference type="AlphaFoldDB" id="A0A5N5DMK1"/>
<feature type="compositionally biased region" description="Basic and acidic residues" evidence="1">
    <location>
        <begin position="227"/>
        <end position="242"/>
    </location>
</feature>
<keyword evidence="4" id="KW-1185">Reference proteome</keyword>
<evidence type="ECO:0000313" key="3">
    <source>
        <dbReference type="EMBL" id="KAB2578830.1"/>
    </source>
</evidence>
<feature type="region of interest" description="Disordered" evidence="1">
    <location>
        <begin position="372"/>
        <end position="393"/>
    </location>
</feature>
<comment type="caution">
    <text evidence="3">The sequence shown here is derived from an EMBL/GenBank/DDBJ whole genome shotgun (WGS) entry which is preliminary data.</text>
</comment>
<proteinExistence type="predicted"/>
<reference evidence="3 4" key="1">
    <citation type="journal article" date="2019" name="Sci. Rep.">
        <title>A multi-omics analysis of the grapevine pathogen Lasiodiplodia theobromae reveals that temperature affects the expression of virulence- and pathogenicity-related genes.</title>
        <authorList>
            <person name="Felix C."/>
            <person name="Meneses R."/>
            <person name="Goncalves M.F.M."/>
            <person name="Tilleman L."/>
            <person name="Duarte A.S."/>
            <person name="Jorrin-Novo J.V."/>
            <person name="Van de Peer Y."/>
            <person name="Deforce D."/>
            <person name="Van Nieuwerburgh F."/>
            <person name="Esteves A.C."/>
            <person name="Alves A."/>
        </authorList>
    </citation>
    <scope>NUCLEOTIDE SEQUENCE [LARGE SCALE GENOMIC DNA]</scope>
    <source>
        <strain evidence="3 4">LA-SOL3</strain>
    </source>
</reference>
<dbReference type="OrthoDB" id="3935400at2759"/>
<feature type="region of interest" description="Disordered" evidence="1">
    <location>
        <begin position="1"/>
        <end position="23"/>
    </location>
</feature>
<feature type="region of interest" description="Disordered" evidence="1">
    <location>
        <begin position="105"/>
        <end position="187"/>
    </location>
</feature>
<feature type="region of interest" description="Disordered" evidence="1">
    <location>
        <begin position="227"/>
        <end position="279"/>
    </location>
</feature>
<protein>
    <submittedName>
        <fullName evidence="3">Uncharacterized protein</fullName>
    </submittedName>
</protein>
<gene>
    <name evidence="3" type="ORF">DBV05_g2593</name>
</gene>
<feature type="transmembrane region" description="Helical" evidence="2">
    <location>
        <begin position="192"/>
        <end position="216"/>
    </location>
</feature>
<keyword evidence="2" id="KW-0812">Transmembrane</keyword>
<feature type="compositionally biased region" description="Low complexity" evidence="1">
    <location>
        <begin position="171"/>
        <end position="181"/>
    </location>
</feature>
<organism evidence="3 4">
    <name type="scientific">Lasiodiplodia theobromae</name>
    <dbReference type="NCBI Taxonomy" id="45133"/>
    <lineage>
        <taxon>Eukaryota</taxon>
        <taxon>Fungi</taxon>
        <taxon>Dikarya</taxon>
        <taxon>Ascomycota</taxon>
        <taxon>Pezizomycotina</taxon>
        <taxon>Dothideomycetes</taxon>
        <taxon>Dothideomycetes incertae sedis</taxon>
        <taxon>Botryosphaeriales</taxon>
        <taxon>Botryosphaeriaceae</taxon>
        <taxon>Lasiodiplodia</taxon>
    </lineage>
</organism>
<keyword evidence="2" id="KW-0472">Membrane</keyword>
<feature type="compositionally biased region" description="Low complexity" evidence="1">
    <location>
        <begin position="125"/>
        <end position="148"/>
    </location>
</feature>
<dbReference type="Proteomes" id="UP000325902">
    <property type="component" value="Unassembled WGS sequence"/>
</dbReference>
<dbReference type="EMBL" id="VCHE01000010">
    <property type="protein sequence ID" value="KAB2578830.1"/>
    <property type="molecule type" value="Genomic_DNA"/>
</dbReference>
<dbReference type="CDD" id="cd12087">
    <property type="entry name" value="TM_EGFR-like"/>
    <property type="match status" value="1"/>
</dbReference>
<evidence type="ECO:0000256" key="1">
    <source>
        <dbReference type="SAM" id="MobiDB-lite"/>
    </source>
</evidence>
<keyword evidence="2" id="KW-1133">Transmembrane helix</keyword>
<evidence type="ECO:0000313" key="4">
    <source>
        <dbReference type="Proteomes" id="UP000325902"/>
    </source>
</evidence>
<feature type="compositionally biased region" description="Low complexity" evidence="1">
    <location>
        <begin position="244"/>
        <end position="253"/>
    </location>
</feature>
<accession>A0A5N5DMK1</accession>
<feature type="compositionally biased region" description="Basic and acidic residues" evidence="1">
    <location>
        <begin position="7"/>
        <end position="16"/>
    </location>
</feature>
<evidence type="ECO:0000256" key="2">
    <source>
        <dbReference type="SAM" id="Phobius"/>
    </source>
</evidence>
<name>A0A5N5DMK1_9PEZI</name>